<dbReference type="AlphaFoldDB" id="A0ABD6E1M0"/>
<name>A0ABD6E1M0_9BILA</name>
<dbReference type="PANTHER" id="PTHR45628:SF7">
    <property type="entry name" value="VOLTAGE-DEPENDENT CALCIUM CHANNEL TYPE A SUBUNIT ALPHA-1"/>
    <property type="match status" value="1"/>
</dbReference>
<dbReference type="EMBL" id="JBGFUD010000035">
    <property type="protein sequence ID" value="MFH4973443.1"/>
    <property type="molecule type" value="Genomic_DNA"/>
</dbReference>
<keyword evidence="2" id="KW-0813">Transport</keyword>
<evidence type="ECO:0000256" key="10">
    <source>
        <dbReference type="ARBA" id="ARBA00023136"/>
    </source>
</evidence>
<dbReference type="Proteomes" id="UP001608902">
    <property type="component" value="Unassembled WGS sequence"/>
</dbReference>
<feature type="binding site" evidence="13">
    <location>
        <position position="302"/>
    </location>
    <ligand>
        <name>Ca(2+)</name>
        <dbReference type="ChEBI" id="CHEBI:29108"/>
    </ligand>
</feature>
<keyword evidence="5 16" id="KW-0812">Transmembrane</keyword>
<evidence type="ECO:0000256" key="15">
    <source>
        <dbReference type="SAM" id="MobiDB-lite"/>
    </source>
</evidence>
<feature type="transmembrane region" description="Helical" evidence="16">
    <location>
        <begin position="72"/>
        <end position="89"/>
    </location>
</feature>
<dbReference type="Gene3D" id="1.20.120.350">
    <property type="entry name" value="Voltage-gated potassium channels. Chain C"/>
    <property type="match status" value="1"/>
</dbReference>
<keyword evidence="3 14" id="KW-0109">Calcium transport</keyword>
<evidence type="ECO:0000256" key="1">
    <source>
        <dbReference type="ARBA" id="ARBA00004141"/>
    </source>
</evidence>
<gene>
    <name evidence="18" type="ORF">AB6A40_000152</name>
</gene>
<dbReference type="PRINTS" id="PR00167">
    <property type="entry name" value="CACHANNEL"/>
</dbReference>
<feature type="compositionally biased region" description="Acidic residues" evidence="15">
    <location>
        <begin position="423"/>
        <end position="442"/>
    </location>
</feature>
<evidence type="ECO:0000256" key="13">
    <source>
        <dbReference type="PIRSR" id="PIRSR602077-1"/>
    </source>
</evidence>
<evidence type="ECO:0000256" key="8">
    <source>
        <dbReference type="ARBA" id="ARBA00022989"/>
    </source>
</evidence>
<dbReference type="InterPro" id="IPR027359">
    <property type="entry name" value="Volt_channel_dom_sf"/>
</dbReference>
<feature type="transmembrane region" description="Helical" evidence="16">
    <location>
        <begin position="109"/>
        <end position="129"/>
    </location>
</feature>
<dbReference type="GO" id="GO:0034702">
    <property type="term" value="C:monoatomic ion channel complex"/>
    <property type="evidence" value="ECO:0007669"/>
    <property type="project" value="UniProtKB-KW"/>
</dbReference>
<proteinExistence type="inferred from homology"/>
<dbReference type="GO" id="GO:0005245">
    <property type="term" value="F:voltage-gated calcium channel activity"/>
    <property type="evidence" value="ECO:0007669"/>
    <property type="project" value="UniProtKB-ARBA"/>
</dbReference>
<dbReference type="PANTHER" id="PTHR45628">
    <property type="entry name" value="VOLTAGE-DEPENDENT CALCIUM CHANNEL TYPE A SUBUNIT ALPHA-1"/>
    <property type="match status" value="1"/>
</dbReference>
<feature type="transmembrane region" description="Helical" evidence="16">
    <location>
        <begin position="205"/>
        <end position="227"/>
    </location>
</feature>
<feature type="region of interest" description="Disordered" evidence="15">
    <location>
        <begin position="410"/>
        <end position="447"/>
    </location>
</feature>
<comment type="subcellular location">
    <subcellularLocation>
        <location evidence="1 14">Membrane</location>
        <topology evidence="1 14">Multi-pass membrane protein</topology>
    </subcellularLocation>
</comment>
<evidence type="ECO:0000256" key="7">
    <source>
        <dbReference type="ARBA" id="ARBA00022882"/>
    </source>
</evidence>
<evidence type="ECO:0000256" key="4">
    <source>
        <dbReference type="ARBA" id="ARBA00022673"/>
    </source>
</evidence>
<evidence type="ECO:0000256" key="11">
    <source>
        <dbReference type="ARBA" id="ARBA00023180"/>
    </source>
</evidence>
<dbReference type="Gene3D" id="1.10.287.70">
    <property type="match status" value="1"/>
</dbReference>
<organism evidence="18 19">
    <name type="scientific">Gnathostoma spinigerum</name>
    <dbReference type="NCBI Taxonomy" id="75299"/>
    <lineage>
        <taxon>Eukaryota</taxon>
        <taxon>Metazoa</taxon>
        <taxon>Ecdysozoa</taxon>
        <taxon>Nematoda</taxon>
        <taxon>Chromadorea</taxon>
        <taxon>Rhabditida</taxon>
        <taxon>Spirurina</taxon>
        <taxon>Gnathostomatomorpha</taxon>
        <taxon>Gnathostomatoidea</taxon>
        <taxon>Gnathostomatidae</taxon>
        <taxon>Gnathostoma</taxon>
    </lineage>
</organism>
<dbReference type="Pfam" id="PF00520">
    <property type="entry name" value="Ion_trans"/>
    <property type="match status" value="1"/>
</dbReference>
<keyword evidence="8 16" id="KW-1133">Transmembrane helix</keyword>
<comment type="caution">
    <text evidence="18">The sequence shown here is derived from an EMBL/GenBank/DDBJ whole genome shotgun (WGS) entry which is preliminary data.</text>
</comment>
<sequence length="464" mass="52340">MMRMDEIARLAAEEARKEQNRADGGFGIDGRRPPLTSASSKDKGPSSLFIFSEDNIVRRNAKAIIDWGPFEYFILLTIIGNCVVLALEQHLPKNDKKPLSEMLETTEPYFMGIFCLECALKIIAFGFILHKGSYLRSGWNIMDFIVVVSGVATMLPFTPSGNESGGTIDLRTLRAVRVLRPLKLVSGIPSLQVVLKSILCAMAPLLQIGLLVLFAIVIFAIIGLEFYSGIFHSACYNSKGEIENIGEKIYPCTNKSSATGAYNCEVEGTVCLNQWIGPNYGITSFDNIAFAMITVFQCITMEGWTTVMYYADDSIGSTYNWAYFIALIVLGSFFMLNLVLGVLSGEFAKERERVENRREFLKLRRQQQIERELNGYLEWILTAEEVILKEDRTTEEEKAAIMEARRRAATKKLKASSKQQSTETEEDMEEEEEEEDDFIDDESGGRRSKRGCIETVLKKIRRLR</sequence>
<evidence type="ECO:0000256" key="5">
    <source>
        <dbReference type="ARBA" id="ARBA00022692"/>
    </source>
</evidence>
<keyword evidence="7 14" id="KW-0851">Voltage-gated channel</keyword>
<feature type="domain" description="Ion transport" evidence="17">
    <location>
        <begin position="69"/>
        <end position="353"/>
    </location>
</feature>
<dbReference type="FunFam" id="1.20.120.350:FF:000043">
    <property type="entry name" value="Voltage-dependent L-type calcium channel subunit alpha"/>
    <property type="match status" value="1"/>
</dbReference>
<dbReference type="InterPro" id="IPR005821">
    <property type="entry name" value="Ion_trans_dom"/>
</dbReference>
<keyword evidence="6 13" id="KW-0106">Calcium</keyword>
<accession>A0ABD6E1M0</accession>
<dbReference type="Gene3D" id="6.10.250.2500">
    <property type="match status" value="1"/>
</dbReference>
<evidence type="ECO:0000256" key="14">
    <source>
        <dbReference type="RuleBase" id="RU003808"/>
    </source>
</evidence>
<keyword evidence="4 14" id="KW-0107">Calcium channel</keyword>
<evidence type="ECO:0000313" key="19">
    <source>
        <dbReference type="Proteomes" id="UP001608902"/>
    </source>
</evidence>
<keyword evidence="19" id="KW-1185">Reference proteome</keyword>
<evidence type="ECO:0000256" key="9">
    <source>
        <dbReference type="ARBA" id="ARBA00023065"/>
    </source>
</evidence>
<keyword evidence="11" id="KW-0325">Glycoprotein</keyword>
<dbReference type="FunFam" id="1.10.287.70:FF:000007">
    <property type="entry name" value="Voltage-dependent L-type calcium channel subunit alpha"/>
    <property type="match status" value="1"/>
</dbReference>
<dbReference type="InterPro" id="IPR002077">
    <property type="entry name" value="VDCCAlpha1"/>
</dbReference>
<feature type="transmembrane region" description="Helical" evidence="16">
    <location>
        <begin position="321"/>
        <end position="343"/>
    </location>
</feature>
<keyword evidence="12" id="KW-0407">Ion channel</keyword>
<feature type="region of interest" description="Disordered" evidence="15">
    <location>
        <begin position="14"/>
        <end position="43"/>
    </location>
</feature>
<feature type="transmembrane region" description="Helical" evidence="16">
    <location>
        <begin position="141"/>
        <end position="158"/>
    </location>
</feature>
<dbReference type="InterPro" id="IPR050599">
    <property type="entry name" value="VDCC_alpha-1_subunit"/>
</dbReference>
<dbReference type="SUPFAM" id="SSF81324">
    <property type="entry name" value="Voltage-gated potassium channels"/>
    <property type="match status" value="1"/>
</dbReference>
<evidence type="ECO:0000259" key="17">
    <source>
        <dbReference type="Pfam" id="PF00520"/>
    </source>
</evidence>
<protein>
    <recommendedName>
        <fullName evidence="17">Ion transport domain-containing protein</fullName>
    </recommendedName>
</protein>
<reference evidence="18 19" key="1">
    <citation type="submission" date="2024-08" db="EMBL/GenBank/DDBJ databases">
        <title>Gnathostoma spinigerum genome.</title>
        <authorList>
            <person name="Gonzalez-Bertolin B."/>
            <person name="Monzon S."/>
            <person name="Zaballos A."/>
            <person name="Jimenez P."/>
            <person name="Dekumyoy P."/>
            <person name="Varona S."/>
            <person name="Cuesta I."/>
            <person name="Sumanam S."/>
            <person name="Adisakwattana P."/>
            <person name="Gasser R.B."/>
            <person name="Hernandez-Gonzalez A."/>
            <person name="Young N.D."/>
            <person name="Perteguer M.J."/>
        </authorList>
    </citation>
    <scope>NUCLEOTIDE SEQUENCE [LARGE SCALE GENOMIC DNA]</scope>
    <source>
        <strain evidence="18">AL3</strain>
        <tissue evidence="18">Liver</tissue>
    </source>
</reference>
<keyword evidence="9" id="KW-0406">Ion transport</keyword>
<keyword evidence="13" id="KW-0479">Metal-binding</keyword>
<evidence type="ECO:0000256" key="12">
    <source>
        <dbReference type="ARBA" id="ARBA00023303"/>
    </source>
</evidence>
<evidence type="ECO:0000256" key="6">
    <source>
        <dbReference type="ARBA" id="ARBA00022837"/>
    </source>
</evidence>
<keyword evidence="10 16" id="KW-0472">Membrane</keyword>
<feature type="transmembrane region" description="Helical" evidence="16">
    <location>
        <begin position="288"/>
        <end position="309"/>
    </location>
</feature>
<evidence type="ECO:0000313" key="18">
    <source>
        <dbReference type="EMBL" id="MFH4973443.1"/>
    </source>
</evidence>
<evidence type="ECO:0000256" key="3">
    <source>
        <dbReference type="ARBA" id="ARBA00022568"/>
    </source>
</evidence>
<evidence type="ECO:0000256" key="16">
    <source>
        <dbReference type="SAM" id="Phobius"/>
    </source>
</evidence>
<comment type="similarity">
    <text evidence="14">Belongs to the calcium channel alpha-1 subunit (TC 1.A.1.11) family.</text>
</comment>
<evidence type="ECO:0000256" key="2">
    <source>
        <dbReference type="ARBA" id="ARBA00022448"/>
    </source>
</evidence>